<feature type="region of interest" description="Disordered" evidence="1">
    <location>
        <begin position="81"/>
        <end position="102"/>
    </location>
</feature>
<proteinExistence type="predicted"/>
<feature type="compositionally biased region" description="Basic and acidic residues" evidence="1">
    <location>
        <begin position="85"/>
        <end position="102"/>
    </location>
</feature>
<reference evidence="2" key="1">
    <citation type="submission" date="2020-03" db="EMBL/GenBank/DDBJ databases">
        <title>The deep terrestrial virosphere.</title>
        <authorList>
            <person name="Holmfeldt K."/>
            <person name="Nilsson E."/>
            <person name="Simone D."/>
            <person name="Lopez-Fernandez M."/>
            <person name="Wu X."/>
            <person name="de Brujin I."/>
            <person name="Lundin D."/>
            <person name="Andersson A."/>
            <person name="Bertilsson S."/>
            <person name="Dopson M."/>
        </authorList>
    </citation>
    <scope>NUCLEOTIDE SEQUENCE</scope>
    <source>
        <strain evidence="2">TM448A06223</strain>
        <strain evidence="3">TM448B01188</strain>
    </source>
</reference>
<dbReference type="EMBL" id="MT145203">
    <property type="protein sequence ID" value="QJI05485.1"/>
    <property type="molecule type" value="Genomic_DNA"/>
</dbReference>
<name>A0A6H2A5G0_9ZZZZ</name>
<dbReference type="EMBL" id="MT144553">
    <property type="protein sequence ID" value="QJA54952.1"/>
    <property type="molecule type" value="Genomic_DNA"/>
</dbReference>
<evidence type="ECO:0000256" key="1">
    <source>
        <dbReference type="SAM" id="MobiDB-lite"/>
    </source>
</evidence>
<protein>
    <submittedName>
        <fullName evidence="2">Uncharacterized protein</fullName>
    </submittedName>
</protein>
<organism evidence="2">
    <name type="scientific">viral metagenome</name>
    <dbReference type="NCBI Taxonomy" id="1070528"/>
    <lineage>
        <taxon>unclassified sequences</taxon>
        <taxon>metagenomes</taxon>
        <taxon>organismal metagenomes</taxon>
    </lineage>
</organism>
<sequence length="102" mass="11738">MKIDYSKIPEHCQKGMKHYIEHGIIPGDFLQAIICNNLVESFARADDTNILYLFDYASFLCNEIPTSAWGSKEKMLEWANGFHPQKPDLPELSEDDYRNGGR</sequence>
<evidence type="ECO:0000313" key="2">
    <source>
        <dbReference type="EMBL" id="QJA54952.1"/>
    </source>
</evidence>
<dbReference type="AlphaFoldDB" id="A0A6H2A5G0"/>
<accession>A0A6H2A5G0</accession>
<evidence type="ECO:0000313" key="3">
    <source>
        <dbReference type="EMBL" id="QJI05485.1"/>
    </source>
</evidence>
<gene>
    <name evidence="2" type="ORF">TM448A06223_0006</name>
    <name evidence="3" type="ORF">TM448B01188_0025</name>
</gene>